<evidence type="ECO:0000313" key="1">
    <source>
        <dbReference type="EMBL" id="KZP13203.1"/>
    </source>
</evidence>
<dbReference type="EMBL" id="KV417636">
    <property type="protein sequence ID" value="KZP13203.1"/>
    <property type="molecule type" value="Genomic_DNA"/>
</dbReference>
<dbReference type="InterPro" id="IPR032710">
    <property type="entry name" value="NTF2-like_dom_sf"/>
</dbReference>
<dbReference type="SUPFAM" id="SSF54427">
    <property type="entry name" value="NTF2-like"/>
    <property type="match status" value="1"/>
</dbReference>
<evidence type="ECO:0000313" key="2">
    <source>
        <dbReference type="Proteomes" id="UP000076532"/>
    </source>
</evidence>
<name>A0A166C1T6_9AGAM</name>
<proteinExistence type="predicted"/>
<dbReference type="Gene3D" id="3.10.450.50">
    <property type="match status" value="1"/>
</dbReference>
<reference evidence="1 2" key="1">
    <citation type="journal article" date="2016" name="Mol. Biol. Evol.">
        <title>Comparative Genomics of Early-Diverging Mushroom-Forming Fungi Provides Insights into the Origins of Lignocellulose Decay Capabilities.</title>
        <authorList>
            <person name="Nagy L.G."/>
            <person name="Riley R."/>
            <person name="Tritt A."/>
            <person name="Adam C."/>
            <person name="Daum C."/>
            <person name="Floudas D."/>
            <person name="Sun H."/>
            <person name="Yadav J.S."/>
            <person name="Pangilinan J."/>
            <person name="Larsson K.H."/>
            <person name="Matsuura K."/>
            <person name="Barry K."/>
            <person name="Labutti K."/>
            <person name="Kuo R."/>
            <person name="Ohm R.A."/>
            <person name="Bhattacharya S.S."/>
            <person name="Shirouzu T."/>
            <person name="Yoshinaga Y."/>
            <person name="Martin F.M."/>
            <person name="Grigoriev I.V."/>
            <person name="Hibbett D.S."/>
        </authorList>
    </citation>
    <scope>NUCLEOTIDE SEQUENCE [LARGE SCALE GENOMIC DNA]</scope>
    <source>
        <strain evidence="1 2">CBS 109695</strain>
    </source>
</reference>
<dbReference type="OrthoDB" id="3468019at2759"/>
<organism evidence="1 2">
    <name type="scientific">Athelia psychrophila</name>
    <dbReference type="NCBI Taxonomy" id="1759441"/>
    <lineage>
        <taxon>Eukaryota</taxon>
        <taxon>Fungi</taxon>
        <taxon>Dikarya</taxon>
        <taxon>Basidiomycota</taxon>
        <taxon>Agaricomycotina</taxon>
        <taxon>Agaricomycetes</taxon>
        <taxon>Agaricomycetidae</taxon>
        <taxon>Atheliales</taxon>
        <taxon>Atheliaceae</taxon>
        <taxon>Athelia</taxon>
    </lineage>
</organism>
<dbReference type="Proteomes" id="UP000076532">
    <property type="component" value="Unassembled WGS sequence"/>
</dbReference>
<accession>A0A166C1T6</accession>
<keyword evidence="2" id="KW-1185">Reference proteome</keyword>
<protein>
    <recommendedName>
        <fullName evidence="3">SnoaL-like domain-containing protein</fullName>
    </recommendedName>
</protein>
<dbReference type="AlphaFoldDB" id="A0A166C1T6"/>
<evidence type="ECO:0008006" key="3">
    <source>
        <dbReference type="Google" id="ProtNLM"/>
    </source>
</evidence>
<gene>
    <name evidence="1" type="ORF">FIBSPDRAFT_869508</name>
</gene>
<sequence length="145" mass="16391">MPNNATLYPSGVTYAPDIPTFIDTLFANIDSPREEDHARYADAFTEDAIYEIGEWGSARGPHEILKYMEGQWARARSMKHIAEKVFPFGGEDELMLFGTVTVWTKEDGAEITVDYAGRVLLDRQNGALKIRGYYMHLTPKKQSKA</sequence>